<name>A0A4E0QQN9_9GAMM</name>
<comment type="caution">
    <text evidence="1">The sequence shown here is derived from an EMBL/GenBank/DDBJ whole genome shotgun (WGS) entry which is preliminary data.</text>
</comment>
<organism evidence="1 2">
    <name type="scientific">Candidatus Thiomargarita nelsonii</name>
    <dbReference type="NCBI Taxonomy" id="1003181"/>
    <lineage>
        <taxon>Bacteria</taxon>
        <taxon>Pseudomonadati</taxon>
        <taxon>Pseudomonadota</taxon>
        <taxon>Gammaproteobacteria</taxon>
        <taxon>Thiotrichales</taxon>
        <taxon>Thiotrichaceae</taxon>
        <taxon>Thiomargarita</taxon>
    </lineage>
</organism>
<sequence>MGRTLRLLRTLGQVSIGTVRGTHPTLAGLNYSKSPNSGSESFFNQLTPEKQVTLGGTWQFDKRSEMSVFYMPVFDNILGGYGGEQSMYHNSFGVSYGWHF</sequence>
<gene>
    <name evidence="1" type="ORF">PN36_30370</name>
</gene>
<dbReference type="EMBL" id="JSZA02000223">
    <property type="protein sequence ID" value="TGN99945.1"/>
    <property type="molecule type" value="Genomic_DNA"/>
</dbReference>
<evidence type="ECO:0000313" key="1">
    <source>
        <dbReference type="EMBL" id="TGN99945.1"/>
    </source>
</evidence>
<accession>A0A4E0QQN9</accession>
<reference evidence="1 2" key="1">
    <citation type="journal article" date="2016" name="Front. Microbiol.">
        <title>Single-Cell (Meta-)Genomics of a Dimorphic Candidatus Thiomargarita nelsonii Reveals Genomic Plasticity.</title>
        <authorList>
            <person name="Flood B.E."/>
            <person name="Fliss P."/>
            <person name="Jones D.S."/>
            <person name="Dick G.J."/>
            <person name="Jain S."/>
            <person name="Kaster A.K."/>
            <person name="Winkel M."/>
            <person name="Mussmann M."/>
            <person name="Bailey J."/>
        </authorList>
    </citation>
    <scope>NUCLEOTIDE SEQUENCE [LARGE SCALE GENOMIC DNA]</scope>
    <source>
        <strain evidence="1">Hydrate Ridge</strain>
    </source>
</reference>
<protein>
    <submittedName>
        <fullName evidence="1">Uncharacterized protein</fullName>
    </submittedName>
</protein>
<dbReference type="Proteomes" id="UP000030428">
    <property type="component" value="Unassembled WGS sequence"/>
</dbReference>
<proteinExistence type="predicted"/>
<keyword evidence="2" id="KW-1185">Reference proteome</keyword>
<evidence type="ECO:0000313" key="2">
    <source>
        <dbReference type="Proteomes" id="UP000030428"/>
    </source>
</evidence>
<dbReference type="AlphaFoldDB" id="A0A4E0QQN9"/>